<accession>A0A382VJ23</accession>
<dbReference type="PANTHER" id="PTHR42902:SF1">
    <property type="entry name" value="MALATE SYNTHASE 1-RELATED"/>
    <property type="match status" value="1"/>
</dbReference>
<evidence type="ECO:0000256" key="2">
    <source>
        <dbReference type="ARBA" id="ARBA00012636"/>
    </source>
</evidence>
<dbReference type="InterPro" id="IPR019830">
    <property type="entry name" value="Malate_synthase_CS"/>
</dbReference>
<evidence type="ECO:0000313" key="4">
    <source>
        <dbReference type="EMBL" id="SVD46015.1"/>
    </source>
</evidence>
<name>A0A382VJ23_9ZZZZ</name>
<dbReference type="InterPro" id="IPR046363">
    <property type="entry name" value="MS_N_TIM-barrel_dom"/>
</dbReference>
<feature type="domain" description="Malate synthase TIM barrel" evidence="3">
    <location>
        <begin position="114"/>
        <end position="284"/>
    </location>
</feature>
<organism evidence="4">
    <name type="scientific">marine metagenome</name>
    <dbReference type="NCBI Taxonomy" id="408172"/>
    <lineage>
        <taxon>unclassified sequences</taxon>
        <taxon>metagenomes</taxon>
        <taxon>ecological metagenomes</taxon>
    </lineage>
</organism>
<dbReference type="EMBL" id="UINC01152049">
    <property type="protein sequence ID" value="SVD46015.1"/>
    <property type="molecule type" value="Genomic_DNA"/>
</dbReference>
<protein>
    <recommendedName>
        <fullName evidence="2">malate synthase</fullName>
        <ecNumber evidence="2">2.3.3.9</ecNumber>
    </recommendedName>
</protein>
<sequence>ENRIVRQAEIDAGLMPDFLPETESIRQDDWKTAPIPRDLLDRRVEITGPVDRKMIINAMNSGVKVFMADFEDSNSPTWENIINGQINLRDAVNGTITFTSPTGKYYELKAETATLMVRPRGWHLNEKNIVINDVPISASIFDFALYFFHNVNALLASGTGPYFYLPKLESHLEARLWNDVFNAAQDELGIPKGTIKATVLIETILAAFEMDEILYELREHSAGLNCGRWDYIFSFIKKFRNHPNFVLPDRSEVTMNRHFLESYVNLLIQTCHKRGAHAMGGMAA</sequence>
<evidence type="ECO:0000256" key="1">
    <source>
        <dbReference type="ARBA" id="ARBA00006394"/>
    </source>
</evidence>
<dbReference type="EC" id="2.3.3.9" evidence="2"/>
<dbReference type="PANTHER" id="PTHR42902">
    <property type="entry name" value="MALATE SYNTHASE"/>
    <property type="match status" value="1"/>
</dbReference>
<dbReference type="GO" id="GO:0006097">
    <property type="term" value="P:glyoxylate cycle"/>
    <property type="evidence" value="ECO:0007669"/>
    <property type="project" value="InterPro"/>
</dbReference>
<dbReference type="Gene3D" id="3.20.20.360">
    <property type="entry name" value="Malate synthase, domain 3"/>
    <property type="match status" value="1"/>
</dbReference>
<dbReference type="GO" id="GO:0005737">
    <property type="term" value="C:cytoplasm"/>
    <property type="evidence" value="ECO:0007669"/>
    <property type="project" value="TreeGrafter"/>
</dbReference>
<dbReference type="Pfam" id="PF01274">
    <property type="entry name" value="MS_TIM-barrel"/>
    <property type="match status" value="1"/>
</dbReference>
<dbReference type="AlphaFoldDB" id="A0A382VJ23"/>
<dbReference type="FunFam" id="3.20.20.360:FF:000001">
    <property type="entry name" value="Malate synthase"/>
    <property type="match status" value="1"/>
</dbReference>
<dbReference type="InterPro" id="IPR006252">
    <property type="entry name" value="Malate_synthA"/>
</dbReference>
<gene>
    <name evidence="4" type="ORF">METZ01_LOCUS398869</name>
</gene>
<dbReference type="InterPro" id="IPR001465">
    <property type="entry name" value="Malate_synthase_TIM"/>
</dbReference>
<dbReference type="InterPro" id="IPR011076">
    <property type="entry name" value="Malate_synth_sf"/>
</dbReference>
<dbReference type="SUPFAM" id="SSF51645">
    <property type="entry name" value="Malate synthase G"/>
    <property type="match status" value="1"/>
</dbReference>
<feature type="non-terminal residue" evidence="4">
    <location>
        <position position="284"/>
    </location>
</feature>
<comment type="similarity">
    <text evidence="1">Belongs to the malate synthase family.</text>
</comment>
<evidence type="ECO:0000259" key="3">
    <source>
        <dbReference type="Pfam" id="PF01274"/>
    </source>
</evidence>
<dbReference type="GO" id="GO:0004474">
    <property type="term" value="F:malate synthase activity"/>
    <property type="evidence" value="ECO:0007669"/>
    <property type="project" value="UniProtKB-EC"/>
</dbReference>
<dbReference type="PROSITE" id="PS00510">
    <property type="entry name" value="MALATE_SYNTHASE"/>
    <property type="match status" value="1"/>
</dbReference>
<proteinExistence type="inferred from homology"/>
<feature type="non-terminal residue" evidence="4">
    <location>
        <position position="1"/>
    </location>
</feature>
<reference evidence="4" key="1">
    <citation type="submission" date="2018-05" db="EMBL/GenBank/DDBJ databases">
        <authorList>
            <person name="Lanie J.A."/>
            <person name="Ng W.-L."/>
            <person name="Kazmierczak K.M."/>
            <person name="Andrzejewski T.M."/>
            <person name="Davidsen T.M."/>
            <person name="Wayne K.J."/>
            <person name="Tettelin H."/>
            <person name="Glass J.I."/>
            <person name="Rusch D."/>
            <person name="Podicherti R."/>
            <person name="Tsui H.-C.T."/>
            <person name="Winkler M.E."/>
        </authorList>
    </citation>
    <scope>NUCLEOTIDE SEQUENCE</scope>
</reference>